<keyword evidence="3" id="KW-0645">Protease</keyword>
<keyword evidence="8" id="KW-1185">Reference proteome</keyword>
<dbReference type="CDD" id="cd00433">
    <property type="entry name" value="Peptidase_M17"/>
    <property type="match status" value="1"/>
</dbReference>
<reference evidence="7" key="2">
    <citation type="submission" date="2023-01" db="EMBL/GenBank/DDBJ databases">
        <title>Draft genome sequence of Portibacter lacus strain NBRC 108769.</title>
        <authorList>
            <person name="Sun Q."/>
            <person name="Mori K."/>
        </authorList>
    </citation>
    <scope>NUCLEOTIDE SEQUENCE</scope>
    <source>
        <strain evidence="7">NBRC 108769</strain>
    </source>
</reference>
<dbReference type="PRINTS" id="PR00481">
    <property type="entry name" value="LAMNOPPTDASE"/>
</dbReference>
<sequence length="470" mass="51378">MEFKHKKSISQKGDLIIPFYKDDIDQDRITRLTGVSKVDFEAEFSTYTMIYSKSGSKIYLLGLGESKHKNRINESFRHLFFNEKSKLGDEIQVDCICLSLQEVNDAVIGMTMSQYEIAQYKTEKKSKSTLDVLLVSGEDISYAMGEGFVTGDTINRIKVLVDAPPNVKTPAFLAQWARESSKKNGYQCKVWNEKDLIKDGFAAITAVGQGSQHPPRLIQCSYLPKDGKKVDIALVGKGITFDTGGLSIKGSTNLHYMKSDMGGAAAVLGAVELASRLKLNVNIVGIVGAAENAVDGNSYLPGDVIQSYSGKSIEIIDTDAEGRLVLADGLNYAIKKHKPKTVIDLATLTGSAVRTLGYSAAAMFTSNDKMAAKLYSLGDEIFERVWRLPIYEELSDDIHSDIADVRNFSGKPVAGASAAAKFLEYFTEGHPSWVHLDIAGVAFGANAYAKMKSSSGYGVRLMVEYIKTLE</sequence>
<evidence type="ECO:0000313" key="7">
    <source>
        <dbReference type="EMBL" id="GLR17147.1"/>
    </source>
</evidence>
<protein>
    <submittedName>
        <fullName evidence="7">Cytosol aminopeptidase</fullName>
    </submittedName>
</protein>
<dbReference type="Pfam" id="PF00883">
    <property type="entry name" value="Peptidase_M17"/>
    <property type="match status" value="1"/>
</dbReference>
<dbReference type="InterPro" id="IPR000819">
    <property type="entry name" value="Peptidase_M17_C"/>
</dbReference>
<evidence type="ECO:0000313" key="8">
    <source>
        <dbReference type="Proteomes" id="UP001156666"/>
    </source>
</evidence>
<comment type="similarity">
    <text evidence="1">Belongs to the peptidase M17 family.</text>
</comment>
<dbReference type="AlphaFoldDB" id="A0AA37SNK9"/>
<keyword evidence="4" id="KW-0378">Hydrolase</keyword>
<feature type="domain" description="Cytosol aminopeptidase" evidence="6">
    <location>
        <begin position="158"/>
        <end position="463"/>
    </location>
</feature>
<gene>
    <name evidence="7" type="primary">pepA</name>
    <name evidence="7" type="ORF">GCM10007940_17620</name>
</gene>
<keyword evidence="2 7" id="KW-0031">Aminopeptidase</keyword>
<dbReference type="Gene3D" id="3.40.630.10">
    <property type="entry name" value="Zn peptidases"/>
    <property type="match status" value="1"/>
</dbReference>
<keyword evidence="5" id="KW-0464">Manganese</keyword>
<accession>A0AA37SNK9</accession>
<evidence type="ECO:0000256" key="2">
    <source>
        <dbReference type="ARBA" id="ARBA00022438"/>
    </source>
</evidence>
<dbReference type="PANTHER" id="PTHR11963:SF23">
    <property type="entry name" value="CYTOSOL AMINOPEPTIDASE"/>
    <property type="match status" value="1"/>
</dbReference>
<dbReference type="GO" id="GO:0006508">
    <property type="term" value="P:proteolysis"/>
    <property type="evidence" value="ECO:0007669"/>
    <property type="project" value="UniProtKB-KW"/>
</dbReference>
<dbReference type="EMBL" id="BSOH01000010">
    <property type="protein sequence ID" value="GLR17147.1"/>
    <property type="molecule type" value="Genomic_DNA"/>
</dbReference>
<dbReference type="RefSeq" id="WP_235293979.1">
    <property type="nucleotide sequence ID" value="NZ_BSOH01000010.1"/>
</dbReference>
<dbReference type="SUPFAM" id="SSF53187">
    <property type="entry name" value="Zn-dependent exopeptidases"/>
    <property type="match status" value="1"/>
</dbReference>
<dbReference type="GO" id="GO:0070006">
    <property type="term" value="F:metalloaminopeptidase activity"/>
    <property type="evidence" value="ECO:0007669"/>
    <property type="project" value="InterPro"/>
</dbReference>
<dbReference type="PANTHER" id="PTHR11963">
    <property type="entry name" value="LEUCINE AMINOPEPTIDASE-RELATED"/>
    <property type="match status" value="1"/>
</dbReference>
<dbReference type="InterPro" id="IPR011356">
    <property type="entry name" value="Leucine_aapep/pepB"/>
</dbReference>
<proteinExistence type="inferred from homology"/>
<comment type="caution">
    <text evidence="7">The sequence shown here is derived from an EMBL/GenBank/DDBJ whole genome shotgun (WGS) entry which is preliminary data.</text>
</comment>
<dbReference type="GO" id="GO:0005737">
    <property type="term" value="C:cytoplasm"/>
    <property type="evidence" value="ECO:0007669"/>
    <property type="project" value="InterPro"/>
</dbReference>
<reference evidence="7" key="1">
    <citation type="journal article" date="2014" name="Int. J. Syst. Evol. Microbiol.">
        <title>Complete genome sequence of Corynebacterium casei LMG S-19264T (=DSM 44701T), isolated from a smear-ripened cheese.</title>
        <authorList>
            <consortium name="US DOE Joint Genome Institute (JGI-PGF)"/>
            <person name="Walter F."/>
            <person name="Albersmeier A."/>
            <person name="Kalinowski J."/>
            <person name="Ruckert C."/>
        </authorList>
    </citation>
    <scope>NUCLEOTIDE SEQUENCE</scope>
    <source>
        <strain evidence="7">NBRC 108769</strain>
    </source>
</reference>
<dbReference type="Proteomes" id="UP001156666">
    <property type="component" value="Unassembled WGS sequence"/>
</dbReference>
<evidence type="ECO:0000259" key="6">
    <source>
        <dbReference type="Pfam" id="PF00883"/>
    </source>
</evidence>
<evidence type="ECO:0000256" key="4">
    <source>
        <dbReference type="ARBA" id="ARBA00022801"/>
    </source>
</evidence>
<evidence type="ECO:0000256" key="5">
    <source>
        <dbReference type="ARBA" id="ARBA00023211"/>
    </source>
</evidence>
<dbReference type="GO" id="GO:0030145">
    <property type="term" value="F:manganese ion binding"/>
    <property type="evidence" value="ECO:0007669"/>
    <property type="project" value="InterPro"/>
</dbReference>
<name>A0AA37SNK9_9BACT</name>
<evidence type="ECO:0000256" key="1">
    <source>
        <dbReference type="ARBA" id="ARBA00009528"/>
    </source>
</evidence>
<evidence type="ECO:0000256" key="3">
    <source>
        <dbReference type="ARBA" id="ARBA00022670"/>
    </source>
</evidence>
<organism evidence="7 8">
    <name type="scientific">Portibacter lacus</name>
    <dbReference type="NCBI Taxonomy" id="1099794"/>
    <lineage>
        <taxon>Bacteria</taxon>
        <taxon>Pseudomonadati</taxon>
        <taxon>Bacteroidota</taxon>
        <taxon>Saprospiria</taxon>
        <taxon>Saprospirales</taxon>
        <taxon>Haliscomenobacteraceae</taxon>
        <taxon>Portibacter</taxon>
    </lineage>
</organism>